<name>A0A839QHS5_9MICC</name>
<evidence type="ECO:0000313" key="2">
    <source>
        <dbReference type="EMBL" id="MBB2995317.1"/>
    </source>
</evidence>
<dbReference type="Pfam" id="PF12697">
    <property type="entry name" value="Abhydrolase_6"/>
    <property type="match status" value="1"/>
</dbReference>
<evidence type="ECO:0000259" key="1">
    <source>
        <dbReference type="Pfam" id="PF12697"/>
    </source>
</evidence>
<dbReference type="RefSeq" id="WP_281369476.1">
    <property type="nucleotide sequence ID" value="NZ_BAABGK010000022.1"/>
</dbReference>
<dbReference type="InterPro" id="IPR000073">
    <property type="entry name" value="AB_hydrolase_1"/>
</dbReference>
<dbReference type="EMBL" id="JACHVS010000001">
    <property type="protein sequence ID" value="MBB2995317.1"/>
    <property type="molecule type" value="Genomic_DNA"/>
</dbReference>
<dbReference type="AlphaFoldDB" id="A0A839QHS5"/>
<accession>A0A839QHS5</accession>
<dbReference type="PANTHER" id="PTHR43798:SF5">
    <property type="entry name" value="MONOACYLGLYCEROL LIPASE ABHD6"/>
    <property type="match status" value="1"/>
</dbReference>
<dbReference type="InterPro" id="IPR029058">
    <property type="entry name" value="AB_hydrolase_fold"/>
</dbReference>
<organism evidence="2 3">
    <name type="scientific">Paeniglutamicibacter cryotolerans</name>
    <dbReference type="NCBI Taxonomy" id="670079"/>
    <lineage>
        <taxon>Bacteria</taxon>
        <taxon>Bacillati</taxon>
        <taxon>Actinomycetota</taxon>
        <taxon>Actinomycetes</taxon>
        <taxon>Micrococcales</taxon>
        <taxon>Micrococcaceae</taxon>
        <taxon>Paeniglutamicibacter</taxon>
    </lineage>
</organism>
<proteinExistence type="predicted"/>
<comment type="caution">
    <text evidence="2">The sequence shown here is derived from an EMBL/GenBank/DDBJ whole genome shotgun (WGS) entry which is preliminary data.</text>
</comment>
<dbReference type="GO" id="GO:0046464">
    <property type="term" value="P:acylglycerol catabolic process"/>
    <property type="evidence" value="ECO:0007669"/>
    <property type="project" value="TreeGrafter"/>
</dbReference>
<dbReference type="InterPro" id="IPR050266">
    <property type="entry name" value="AB_hydrolase_sf"/>
</dbReference>
<keyword evidence="3" id="KW-1185">Reference proteome</keyword>
<gene>
    <name evidence="2" type="ORF">E9229_001508</name>
</gene>
<evidence type="ECO:0000313" key="3">
    <source>
        <dbReference type="Proteomes" id="UP000523000"/>
    </source>
</evidence>
<dbReference type="Proteomes" id="UP000523000">
    <property type="component" value="Unassembled WGS sequence"/>
</dbReference>
<dbReference type="PANTHER" id="PTHR43798">
    <property type="entry name" value="MONOACYLGLYCEROL LIPASE"/>
    <property type="match status" value="1"/>
</dbReference>
<protein>
    <submittedName>
        <fullName evidence="2">Pimeloyl-ACP methyl ester carboxylesterase</fullName>
    </submittedName>
</protein>
<feature type="domain" description="AB hydrolase-1" evidence="1">
    <location>
        <begin position="26"/>
        <end position="225"/>
    </location>
</feature>
<reference evidence="2 3" key="1">
    <citation type="submission" date="2020-08" db="EMBL/GenBank/DDBJ databases">
        <title>Sequencing the genomes of 1000 actinobacteria strains.</title>
        <authorList>
            <person name="Klenk H.-P."/>
        </authorList>
    </citation>
    <scope>NUCLEOTIDE SEQUENCE [LARGE SCALE GENOMIC DNA]</scope>
    <source>
        <strain evidence="2 3">DSM 22826</strain>
    </source>
</reference>
<dbReference type="GO" id="GO:0016020">
    <property type="term" value="C:membrane"/>
    <property type="evidence" value="ECO:0007669"/>
    <property type="project" value="TreeGrafter"/>
</dbReference>
<dbReference type="Gene3D" id="3.40.50.1820">
    <property type="entry name" value="alpha/beta hydrolase"/>
    <property type="match status" value="1"/>
</dbReference>
<dbReference type="GO" id="GO:0047372">
    <property type="term" value="F:monoacylglycerol lipase activity"/>
    <property type="evidence" value="ECO:0007669"/>
    <property type="project" value="TreeGrafter"/>
</dbReference>
<dbReference type="SUPFAM" id="SSF53474">
    <property type="entry name" value="alpha/beta-Hydrolases"/>
    <property type="match status" value="1"/>
</dbReference>
<sequence length="245" mass="26963">MAVRKVEAGGYTLASTETNNAPGPTFLLVHGIGMGISYFAQLSTALESYGRVVAIDLPGFGDAPEPSSSLTMAEMGKVLIDFVEVEHLGTPVLVGHSMGTQVVAEAAAQRPDLFPDVILVAPTVNQHERSISRQVWRMTQDLFRESPRVLVVGLKNYAKTGPRWFIKKLHSMMDHAIEDTLPKIQARTLVIRGNRDLVCPHGWVLEVTRMIPNAHMVEVDDRGHETMVKDGTCVAGYIVEHVNQR</sequence>